<feature type="compositionally biased region" description="Basic and acidic residues" evidence="2">
    <location>
        <begin position="597"/>
        <end position="606"/>
    </location>
</feature>
<feature type="coiled-coil region" evidence="1">
    <location>
        <begin position="231"/>
        <end position="491"/>
    </location>
</feature>
<dbReference type="GO" id="GO:0019901">
    <property type="term" value="F:protein kinase binding"/>
    <property type="evidence" value="ECO:0007669"/>
    <property type="project" value="TreeGrafter"/>
</dbReference>
<dbReference type="PANTHER" id="PTHR13222">
    <property type="entry name" value="RB1-INDUCIBLE COILED-COIL"/>
    <property type="match status" value="1"/>
</dbReference>
<feature type="region of interest" description="Disordered" evidence="2">
    <location>
        <begin position="597"/>
        <end position="621"/>
    </location>
</feature>
<dbReference type="InterPro" id="IPR040040">
    <property type="entry name" value="ATG11"/>
</dbReference>
<feature type="compositionally biased region" description="Low complexity" evidence="2">
    <location>
        <begin position="30"/>
        <end position="49"/>
    </location>
</feature>
<evidence type="ECO:0000256" key="2">
    <source>
        <dbReference type="SAM" id="MobiDB-lite"/>
    </source>
</evidence>
<dbReference type="Proteomes" id="UP000516260">
    <property type="component" value="Chromosome 15"/>
</dbReference>
<dbReference type="GO" id="GO:0034517">
    <property type="term" value="P:ribophagy"/>
    <property type="evidence" value="ECO:0007669"/>
    <property type="project" value="TreeGrafter"/>
</dbReference>
<feature type="coiled-coil region" evidence="1">
    <location>
        <begin position="673"/>
        <end position="783"/>
    </location>
</feature>
<dbReference type="GO" id="GO:0034045">
    <property type="term" value="C:phagophore assembly site membrane"/>
    <property type="evidence" value="ECO:0007669"/>
    <property type="project" value="TreeGrafter"/>
</dbReference>
<reference evidence="3 4" key="1">
    <citation type="submission" date="2019-04" db="EMBL/GenBank/DDBJ databases">
        <title>The sequence and de novo assembly of Takifugu bimaculatus genome using PacBio and Hi-C technologies.</title>
        <authorList>
            <person name="Xu P."/>
            <person name="Liu B."/>
            <person name="Zhou Z."/>
        </authorList>
    </citation>
    <scope>NUCLEOTIDE SEQUENCE [LARGE SCALE GENOMIC DNA]</scope>
    <source>
        <strain evidence="3">TB-2018</strain>
        <tissue evidence="3">Muscle</tissue>
    </source>
</reference>
<dbReference type="GO" id="GO:0061723">
    <property type="term" value="P:glycophagy"/>
    <property type="evidence" value="ECO:0007669"/>
    <property type="project" value="TreeGrafter"/>
</dbReference>
<dbReference type="GO" id="GO:0061709">
    <property type="term" value="P:reticulophagy"/>
    <property type="evidence" value="ECO:0007669"/>
    <property type="project" value="TreeGrafter"/>
</dbReference>
<protein>
    <submittedName>
        <fullName evidence="3">Uncharacterized protein</fullName>
    </submittedName>
</protein>
<accession>A0A4Z2C4A1</accession>
<sequence length="801" mass="91169">MSQTITDLLSEQRESYSRSSHRSTATTPQSESIAGTTASASSKTPPSLSLQGTSCQALHVPVPAPLEDLSPDSIDAQTFDFETIGHPNMDPVLQQGSLDLDSLAESPESDFMSAVNEFVIEETLTSPNPISDPTSPEMMVESLYSSVINAIDSKRMQDTTILERENARVAAFRRVIEKYQSAAEETRSGVRSVKDDLCHLRTAVLKEQKDFGFVLRSVGAEVQNICHDHQLETTERHQKELLSLRQELEEQVRTLTEENQVNRNIVRDVQRAMLDLEGLVERKEKELVQLENEKERLAEAERTQKDLIRNLEQATSRQEEEIEVLAASNGSLSARLKDLHAEIERSRKEIREELEVAEQTRLKELEDQLKQEHQAELKSLSEENHKALEDLAAENGAKLIETLDQHASELGEKERRVKDLECRSAELAELRCKLEVELALKEAETEELRGLFEEARTQQAEAVRSQVESETRDLREELACVQKQLRLKNEEYEVHLSELRTLMRIEKDHCISELVDRHDEEAVALRNEIASLREQAEDAARAHGEQQERLRQEAEQKVCAAVEEKGRQWRSFQDLEQELRTLIGKLQAENELLSKKVDAHSSETDASRAASSDAFEELQQQKDEMEQKLLENIRHLETELQQRPPSKSDGGLSLHAERSADAAAPLSLDSAIQERLQQERASLQSQMELLEKQKNEEIQNLKTSLIAEQQTNFNTVLTREKLKKEQIISELTEKLRNVTQQQDKDKALIETLSEDRASVMQEKKHLEEELNRLRSAALGLLRLLRHQPPGSGASSRRSRRP</sequence>
<dbReference type="EMBL" id="SWLE01000007">
    <property type="protein sequence ID" value="TNM98550.1"/>
    <property type="molecule type" value="Genomic_DNA"/>
</dbReference>
<organism evidence="3 4">
    <name type="scientific">Takifugu bimaculatus</name>
    <dbReference type="NCBI Taxonomy" id="433685"/>
    <lineage>
        <taxon>Eukaryota</taxon>
        <taxon>Metazoa</taxon>
        <taxon>Chordata</taxon>
        <taxon>Craniata</taxon>
        <taxon>Vertebrata</taxon>
        <taxon>Euteleostomi</taxon>
        <taxon>Actinopterygii</taxon>
        <taxon>Neopterygii</taxon>
        <taxon>Teleostei</taxon>
        <taxon>Neoteleostei</taxon>
        <taxon>Acanthomorphata</taxon>
        <taxon>Eupercaria</taxon>
        <taxon>Tetraodontiformes</taxon>
        <taxon>Tetradontoidea</taxon>
        <taxon>Tetraodontidae</taxon>
        <taxon>Takifugu</taxon>
    </lineage>
</organism>
<dbReference type="GO" id="GO:0000422">
    <property type="term" value="P:autophagy of mitochondrion"/>
    <property type="evidence" value="ECO:0007669"/>
    <property type="project" value="TreeGrafter"/>
</dbReference>
<proteinExistence type="predicted"/>
<gene>
    <name evidence="3" type="ORF">fugu_014796</name>
</gene>
<evidence type="ECO:0000313" key="4">
    <source>
        <dbReference type="Proteomes" id="UP000516260"/>
    </source>
</evidence>
<evidence type="ECO:0000256" key="1">
    <source>
        <dbReference type="SAM" id="Coils"/>
    </source>
</evidence>
<name>A0A4Z2C4A1_9TELE</name>
<dbReference type="AlphaFoldDB" id="A0A4Z2C4A1"/>
<dbReference type="GO" id="GO:0034727">
    <property type="term" value="P:piecemeal microautophagy of the nucleus"/>
    <property type="evidence" value="ECO:0007669"/>
    <property type="project" value="TreeGrafter"/>
</dbReference>
<evidence type="ECO:0000313" key="3">
    <source>
        <dbReference type="EMBL" id="TNM98550.1"/>
    </source>
</evidence>
<dbReference type="GO" id="GO:0060090">
    <property type="term" value="F:molecular adaptor activity"/>
    <property type="evidence" value="ECO:0007669"/>
    <property type="project" value="TreeGrafter"/>
</dbReference>
<comment type="caution">
    <text evidence="3">The sequence shown here is derived from an EMBL/GenBank/DDBJ whole genome shotgun (WGS) entry which is preliminary data.</text>
</comment>
<keyword evidence="1" id="KW-0175">Coiled coil</keyword>
<dbReference type="GO" id="GO:0000045">
    <property type="term" value="P:autophagosome assembly"/>
    <property type="evidence" value="ECO:0007669"/>
    <property type="project" value="InterPro"/>
</dbReference>
<dbReference type="GO" id="GO:1990316">
    <property type="term" value="C:Atg1/ULK1 kinase complex"/>
    <property type="evidence" value="ECO:0007669"/>
    <property type="project" value="TreeGrafter"/>
</dbReference>
<dbReference type="PANTHER" id="PTHR13222:SF1">
    <property type="entry name" value="RB1-INDUCIBLE COILED-COIL PROTEIN 1"/>
    <property type="match status" value="1"/>
</dbReference>
<feature type="region of interest" description="Disordered" evidence="2">
    <location>
        <begin position="1"/>
        <end position="54"/>
    </location>
</feature>
<keyword evidence="4" id="KW-1185">Reference proteome</keyword>